<evidence type="ECO:0000256" key="4">
    <source>
        <dbReference type="ARBA" id="ARBA00022989"/>
    </source>
</evidence>
<keyword evidence="4" id="KW-1133">Transmembrane helix</keyword>
<keyword evidence="3" id="KW-0812">Transmembrane</keyword>
<feature type="binding site" evidence="6">
    <location>
        <position position="246"/>
    </location>
    <ligand>
        <name>Na(+)</name>
        <dbReference type="ChEBI" id="CHEBI:29101"/>
        <label>1</label>
    </ligand>
</feature>
<dbReference type="GO" id="GO:0005332">
    <property type="term" value="F:gamma-aminobutyric acid:sodium:chloride symporter activity"/>
    <property type="evidence" value="ECO:0007669"/>
    <property type="project" value="TreeGrafter"/>
</dbReference>
<feature type="binding site" evidence="6">
    <location>
        <position position="242"/>
    </location>
    <ligand>
        <name>Na(+)</name>
        <dbReference type="ChEBI" id="CHEBI:29101"/>
        <label>1</label>
    </ligand>
</feature>
<dbReference type="GO" id="GO:0046872">
    <property type="term" value="F:metal ion binding"/>
    <property type="evidence" value="ECO:0007669"/>
    <property type="project" value="UniProtKB-KW"/>
</dbReference>
<evidence type="ECO:0000256" key="2">
    <source>
        <dbReference type="ARBA" id="ARBA00022448"/>
    </source>
</evidence>
<keyword evidence="6" id="KW-0915">Sodium</keyword>
<dbReference type="InterPro" id="IPR000175">
    <property type="entry name" value="Na/ntran_symport"/>
</dbReference>
<organism evidence="7 8">
    <name type="scientific">Merluccius polli</name>
    <name type="common">Benguela hake</name>
    <name type="synonym">Merluccius cadenati</name>
    <dbReference type="NCBI Taxonomy" id="89951"/>
    <lineage>
        <taxon>Eukaryota</taxon>
        <taxon>Metazoa</taxon>
        <taxon>Chordata</taxon>
        <taxon>Craniata</taxon>
        <taxon>Vertebrata</taxon>
        <taxon>Euteleostomi</taxon>
        <taxon>Actinopterygii</taxon>
        <taxon>Neopterygii</taxon>
        <taxon>Teleostei</taxon>
        <taxon>Neoteleostei</taxon>
        <taxon>Acanthomorphata</taxon>
        <taxon>Zeiogadaria</taxon>
        <taxon>Gadariae</taxon>
        <taxon>Gadiformes</taxon>
        <taxon>Gadoidei</taxon>
        <taxon>Merlucciidae</taxon>
        <taxon>Merluccius</taxon>
    </lineage>
</organism>
<evidence type="ECO:0000256" key="5">
    <source>
        <dbReference type="ARBA" id="ARBA00023136"/>
    </source>
</evidence>
<dbReference type="PROSITE" id="PS50267">
    <property type="entry name" value="NA_NEUROTRAN_SYMP_3"/>
    <property type="match status" value="1"/>
</dbReference>
<dbReference type="PANTHER" id="PTHR11616">
    <property type="entry name" value="SODIUM/CHLORIDE DEPENDENT TRANSPORTER"/>
    <property type="match status" value="1"/>
</dbReference>
<protein>
    <submittedName>
        <fullName evidence="7">Sodium- and chloride-dependent betaine transporter</fullName>
    </submittedName>
</protein>
<evidence type="ECO:0000256" key="6">
    <source>
        <dbReference type="PIRSR" id="PIRSR600175-1"/>
    </source>
</evidence>
<keyword evidence="8" id="KW-1185">Reference proteome</keyword>
<dbReference type="SUPFAM" id="SSF161070">
    <property type="entry name" value="SNF-like"/>
    <property type="match status" value="1"/>
</dbReference>
<dbReference type="Proteomes" id="UP001174136">
    <property type="component" value="Unassembled WGS sequence"/>
</dbReference>
<dbReference type="InterPro" id="IPR037272">
    <property type="entry name" value="SNS_sf"/>
</dbReference>
<dbReference type="GO" id="GO:0005886">
    <property type="term" value="C:plasma membrane"/>
    <property type="evidence" value="ECO:0007669"/>
    <property type="project" value="TreeGrafter"/>
</dbReference>
<sequence>MNRVECEDGCQRELQVLYFEFKSKRNNWKCQANVLQLKLAHDFNVIVLSHSLCSLIGQWIQLPQVQGRGARNGNMGGAKSRTERFFPEPSTTFAMETRKLSVPMPDESSVTQPFERRDEEVRLTIMGTGYIYGPTCMPCLCKTETTQAGLLQLEHPDQGVLQLKHSDQGVLQLKHSDQGVLQLEHPDQGVLQLKHSDQGVLQLEHSDQGVLQLKHSDQVKVAKREQWRHKREYVLAMAGNIVGLGNVWRFPYLCYKNGGGE</sequence>
<comment type="caution">
    <text evidence="7">The sequence shown here is derived from an EMBL/GenBank/DDBJ whole genome shotgun (WGS) entry which is preliminary data.</text>
</comment>
<dbReference type="AlphaFoldDB" id="A0AA47MGG8"/>
<evidence type="ECO:0000313" key="8">
    <source>
        <dbReference type="Proteomes" id="UP001174136"/>
    </source>
</evidence>
<evidence type="ECO:0000256" key="3">
    <source>
        <dbReference type="ARBA" id="ARBA00022692"/>
    </source>
</evidence>
<proteinExistence type="predicted"/>
<dbReference type="PANTHER" id="PTHR11616:SF124">
    <property type="entry name" value="SODIUM- AND CHLORIDE-DEPENDENT GABA TRANSPORTER 3"/>
    <property type="match status" value="1"/>
</dbReference>
<feature type="binding site" evidence="6">
    <location>
        <position position="239"/>
    </location>
    <ligand>
        <name>Na(+)</name>
        <dbReference type="ChEBI" id="CHEBI:29101"/>
        <label>1</label>
    </ligand>
</feature>
<accession>A0AA47MGG8</accession>
<keyword evidence="5" id="KW-0472">Membrane</keyword>
<dbReference type="GO" id="GO:0042995">
    <property type="term" value="C:cell projection"/>
    <property type="evidence" value="ECO:0007669"/>
    <property type="project" value="TreeGrafter"/>
</dbReference>
<comment type="subcellular location">
    <subcellularLocation>
        <location evidence="1">Membrane</location>
        <topology evidence="1">Multi-pass membrane protein</topology>
    </subcellularLocation>
</comment>
<keyword evidence="2" id="KW-0813">Transport</keyword>
<gene>
    <name evidence="7" type="primary">SLC6A12</name>
    <name evidence="7" type="ORF">N1851_023433</name>
</gene>
<reference evidence="7" key="1">
    <citation type="journal article" date="2023" name="Front. Mar. Sci.">
        <title>A new Merluccius polli reference genome to investigate the effects of global change in West African waters.</title>
        <authorList>
            <person name="Mateo J.L."/>
            <person name="Blanco-Fernandez C."/>
            <person name="Garcia-Vazquez E."/>
            <person name="Machado-Schiaffino G."/>
        </authorList>
    </citation>
    <scope>NUCLEOTIDE SEQUENCE</scope>
    <source>
        <strain evidence="7">C29</strain>
        <tissue evidence="7">Fin</tissue>
    </source>
</reference>
<keyword evidence="6" id="KW-0479">Metal-binding</keyword>
<evidence type="ECO:0000256" key="1">
    <source>
        <dbReference type="ARBA" id="ARBA00004141"/>
    </source>
</evidence>
<dbReference type="Pfam" id="PF00209">
    <property type="entry name" value="SNF"/>
    <property type="match status" value="1"/>
</dbReference>
<evidence type="ECO:0000313" key="7">
    <source>
        <dbReference type="EMBL" id="KAK0139680.1"/>
    </source>
</evidence>
<dbReference type="EMBL" id="JAOPHQ010004313">
    <property type="protein sequence ID" value="KAK0139680.1"/>
    <property type="molecule type" value="Genomic_DNA"/>
</dbReference>
<name>A0AA47MGG8_MERPO</name>